<dbReference type="GO" id="GO:0000166">
    <property type="term" value="F:nucleotide binding"/>
    <property type="evidence" value="ECO:0007669"/>
    <property type="project" value="InterPro"/>
</dbReference>
<dbReference type="SUPFAM" id="SSF51735">
    <property type="entry name" value="NAD(P)-binding Rossmann-fold domains"/>
    <property type="match status" value="1"/>
</dbReference>
<organism evidence="3 4">
    <name type="scientific">Halanaerobium kushneri</name>
    <dbReference type="NCBI Taxonomy" id="56779"/>
    <lineage>
        <taxon>Bacteria</taxon>
        <taxon>Bacillati</taxon>
        <taxon>Bacillota</taxon>
        <taxon>Clostridia</taxon>
        <taxon>Halanaerobiales</taxon>
        <taxon>Halanaerobiaceae</taxon>
        <taxon>Halanaerobium</taxon>
    </lineage>
</organism>
<protein>
    <submittedName>
        <fullName evidence="3">Predicted dehydrogenase</fullName>
    </submittedName>
</protein>
<name>A0A1N6VHQ4_9FIRM</name>
<dbReference type="RefSeq" id="WP_076544634.1">
    <property type="nucleotide sequence ID" value="NZ_FTNC01000008.1"/>
</dbReference>
<dbReference type="EMBL" id="FTNC01000008">
    <property type="protein sequence ID" value="SIQ77317.1"/>
    <property type="molecule type" value="Genomic_DNA"/>
</dbReference>
<keyword evidence="4" id="KW-1185">Reference proteome</keyword>
<dbReference type="PANTHER" id="PTHR43249">
    <property type="entry name" value="UDP-N-ACETYL-2-AMINO-2-DEOXY-D-GLUCURONATE OXIDASE"/>
    <property type="match status" value="1"/>
</dbReference>
<dbReference type="Proteomes" id="UP000185669">
    <property type="component" value="Unassembled WGS sequence"/>
</dbReference>
<evidence type="ECO:0000259" key="1">
    <source>
        <dbReference type="Pfam" id="PF01408"/>
    </source>
</evidence>
<dbReference type="InterPro" id="IPR036291">
    <property type="entry name" value="NAD(P)-bd_dom_sf"/>
</dbReference>
<feature type="domain" description="GFO/IDH/MocA-like oxidoreductase" evidence="2">
    <location>
        <begin position="139"/>
        <end position="272"/>
    </location>
</feature>
<evidence type="ECO:0000313" key="3">
    <source>
        <dbReference type="EMBL" id="SIQ77317.1"/>
    </source>
</evidence>
<dbReference type="Pfam" id="PF22725">
    <property type="entry name" value="GFO_IDH_MocA_C3"/>
    <property type="match status" value="1"/>
</dbReference>
<dbReference type="OrthoDB" id="9815825at2"/>
<dbReference type="Gene3D" id="3.30.360.10">
    <property type="entry name" value="Dihydrodipicolinate Reductase, domain 2"/>
    <property type="match status" value="1"/>
</dbReference>
<dbReference type="AlphaFoldDB" id="A0A1N6VHQ4"/>
<dbReference type="STRING" id="56779.SAMN05421834_10814"/>
<evidence type="ECO:0000259" key="2">
    <source>
        <dbReference type="Pfam" id="PF22725"/>
    </source>
</evidence>
<reference evidence="4" key="1">
    <citation type="submission" date="2017-01" db="EMBL/GenBank/DDBJ databases">
        <authorList>
            <person name="Varghese N."/>
            <person name="Submissions S."/>
        </authorList>
    </citation>
    <scope>NUCLEOTIDE SEQUENCE [LARGE SCALE GENOMIC DNA]</scope>
    <source>
        <strain evidence="4">ATCC 700103</strain>
    </source>
</reference>
<dbReference type="Gene3D" id="3.40.50.720">
    <property type="entry name" value="NAD(P)-binding Rossmann-like Domain"/>
    <property type="match status" value="1"/>
</dbReference>
<dbReference type="PANTHER" id="PTHR43249:SF1">
    <property type="entry name" value="D-GLUCOSIDE 3-DEHYDROGENASE"/>
    <property type="match status" value="1"/>
</dbReference>
<gene>
    <name evidence="3" type="ORF">SAMN05421834_10814</name>
</gene>
<dbReference type="Pfam" id="PF01408">
    <property type="entry name" value="GFO_IDH_MocA"/>
    <property type="match status" value="1"/>
</dbReference>
<feature type="domain" description="Gfo/Idh/MocA-like oxidoreductase N-terminal" evidence="1">
    <location>
        <begin position="6"/>
        <end position="127"/>
    </location>
</feature>
<accession>A0A1N6VHQ4</accession>
<dbReference type="SUPFAM" id="SSF55347">
    <property type="entry name" value="Glyceraldehyde-3-phosphate dehydrogenase-like, C-terminal domain"/>
    <property type="match status" value="1"/>
</dbReference>
<dbReference type="InterPro" id="IPR052515">
    <property type="entry name" value="Gfo/Idh/MocA_Oxidoreductase"/>
</dbReference>
<evidence type="ECO:0000313" key="4">
    <source>
        <dbReference type="Proteomes" id="UP000185669"/>
    </source>
</evidence>
<sequence>MRKKLKAGIIGCGEIAFSKHMPGLAKLRDVEMTAFCNRSLEKAERAAAEFGAEVSRVYTDYNKLLQDNELDLVHICTPNNSHAEISVAALRAGKDVMCEKPMALNAEQAEAMYKMAQKTGQKLSVSYQNRFKTENILFKELVDSGRLGKIYFARSLALRRRGVPTWGYFLDKEIQGGGPLIDIGTHSLDLTLWLLDNYQPKIVLANVFNEMAAESSKANYFGPWEKEKFEVEDAAVAHIIMENGCSIFLESSWALNTPEEYDIKSILSGTKAGADNINGLRINGEKEGRLYKEEISTASSTNEDPGDREIRLWIEAIKADKEPPVKAKEALVIAQILDAIYQSAETGEAVEF</sequence>
<dbReference type="InterPro" id="IPR000683">
    <property type="entry name" value="Gfo/Idh/MocA-like_OxRdtase_N"/>
</dbReference>
<dbReference type="InterPro" id="IPR055170">
    <property type="entry name" value="GFO_IDH_MocA-like_dom"/>
</dbReference>
<proteinExistence type="predicted"/>